<dbReference type="Proteomes" id="UP001359559">
    <property type="component" value="Unassembled WGS sequence"/>
</dbReference>
<comment type="caution">
    <text evidence="1">The sequence shown here is derived from an EMBL/GenBank/DDBJ whole genome shotgun (WGS) entry which is preliminary data.</text>
</comment>
<gene>
    <name evidence="1" type="ORF">RJT34_09613</name>
</gene>
<keyword evidence="2" id="KW-1185">Reference proteome</keyword>
<proteinExistence type="predicted"/>
<name>A0AAN9K7Z2_CLITE</name>
<sequence>MRDLNSDAAPSLQNSAKHYSVIFFSGELKRTNHVNKFTNLMVNDDKTDTCYRVDHLLKDFCNEKLQRDLTFSSDKATELKHELIGSRFEGGGSGAMGRSIKLKVEESYFLEEKNLPLKSIFG</sequence>
<dbReference type="Gene3D" id="3.30.40.230">
    <property type="match status" value="1"/>
</dbReference>
<reference evidence="1 2" key="1">
    <citation type="submission" date="2024-01" db="EMBL/GenBank/DDBJ databases">
        <title>The genomes of 5 underutilized Papilionoideae crops provide insights into root nodulation and disease resistance.</title>
        <authorList>
            <person name="Yuan L."/>
        </authorList>
    </citation>
    <scope>NUCLEOTIDE SEQUENCE [LARGE SCALE GENOMIC DNA]</scope>
    <source>
        <strain evidence="1">LY-2023</strain>
        <tissue evidence="1">Leaf</tissue>
    </source>
</reference>
<evidence type="ECO:0000313" key="2">
    <source>
        <dbReference type="Proteomes" id="UP001359559"/>
    </source>
</evidence>
<accession>A0AAN9K7Z2</accession>
<dbReference type="PANTHER" id="PTHR10745:SF0">
    <property type="entry name" value="GLYCINE--TRNA LIGASE"/>
    <property type="match status" value="1"/>
</dbReference>
<protein>
    <submittedName>
        <fullName evidence="1">Uncharacterized protein</fullName>
    </submittedName>
</protein>
<dbReference type="GO" id="GO:0070150">
    <property type="term" value="P:mitochondrial glycyl-tRNA aminoacylation"/>
    <property type="evidence" value="ECO:0007669"/>
    <property type="project" value="TreeGrafter"/>
</dbReference>
<dbReference type="EMBL" id="JAYKXN010000002">
    <property type="protein sequence ID" value="KAK7311458.1"/>
    <property type="molecule type" value="Genomic_DNA"/>
</dbReference>
<dbReference type="GO" id="GO:0004820">
    <property type="term" value="F:glycine-tRNA ligase activity"/>
    <property type="evidence" value="ECO:0007669"/>
    <property type="project" value="TreeGrafter"/>
</dbReference>
<dbReference type="GO" id="GO:0005739">
    <property type="term" value="C:mitochondrion"/>
    <property type="evidence" value="ECO:0007669"/>
    <property type="project" value="TreeGrafter"/>
</dbReference>
<organism evidence="1 2">
    <name type="scientific">Clitoria ternatea</name>
    <name type="common">Butterfly pea</name>
    <dbReference type="NCBI Taxonomy" id="43366"/>
    <lineage>
        <taxon>Eukaryota</taxon>
        <taxon>Viridiplantae</taxon>
        <taxon>Streptophyta</taxon>
        <taxon>Embryophyta</taxon>
        <taxon>Tracheophyta</taxon>
        <taxon>Spermatophyta</taxon>
        <taxon>Magnoliopsida</taxon>
        <taxon>eudicotyledons</taxon>
        <taxon>Gunneridae</taxon>
        <taxon>Pentapetalae</taxon>
        <taxon>rosids</taxon>
        <taxon>fabids</taxon>
        <taxon>Fabales</taxon>
        <taxon>Fabaceae</taxon>
        <taxon>Papilionoideae</taxon>
        <taxon>50 kb inversion clade</taxon>
        <taxon>NPAAA clade</taxon>
        <taxon>indigoferoid/millettioid clade</taxon>
        <taxon>Phaseoleae</taxon>
        <taxon>Clitoria</taxon>
    </lineage>
</organism>
<dbReference type="AlphaFoldDB" id="A0AAN9K7Z2"/>
<dbReference type="InterPro" id="IPR027031">
    <property type="entry name" value="Gly-tRNA_synthase/POLG2"/>
</dbReference>
<evidence type="ECO:0000313" key="1">
    <source>
        <dbReference type="EMBL" id="KAK7311458.1"/>
    </source>
</evidence>
<dbReference type="PANTHER" id="PTHR10745">
    <property type="entry name" value="GLYCYL-TRNA SYNTHETASE/DNA POLYMERASE SUBUNIT GAMMA-2"/>
    <property type="match status" value="1"/>
</dbReference>